<dbReference type="GO" id="GO:0000270">
    <property type="term" value="P:peptidoglycan metabolic process"/>
    <property type="evidence" value="ECO:0007669"/>
    <property type="project" value="TreeGrafter"/>
</dbReference>
<comment type="caution">
    <text evidence="4">The sequence shown here is derived from an EMBL/GenBank/DDBJ whole genome shotgun (WGS) entry which is preliminary data.</text>
</comment>
<dbReference type="Proteomes" id="UP000216188">
    <property type="component" value="Unassembled WGS sequence"/>
</dbReference>
<dbReference type="PANTHER" id="PTHR30336:SF4">
    <property type="entry name" value="ENVELOPE BIOGENESIS FACTOR ELYC"/>
    <property type="match status" value="1"/>
</dbReference>
<evidence type="ECO:0000313" key="4">
    <source>
        <dbReference type="EMBL" id="OYR30833.1"/>
    </source>
</evidence>
<feature type="transmembrane region" description="Helical" evidence="1">
    <location>
        <begin position="9"/>
        <end position="31"/>
    </location>
</feature>
<dbReference type="GO" id="GO:0005886">
    <property type="term" value="C:plasma membrane"/>
    <property type="evidence" value="ECO:0007669"/>
    <property type="project" value="TreeGrafter"/>
</dbReference>
<dbReference type="Gene3D" id="3.40.50.620">
    <property type="entry name" value="HUPs"/>
    <property type="match status" value="1"/>
</dbReference>
<organism evidence="4 5">
    <name type="scientific">Brucella pseudogrignonensis</name>
    <dbReference type="NCBI Taxonomy" id="419475"/>
    <lineage>
        <taxon>Bacteria</taxon>
        <taxon>Pseudomonadati</taxon>
        <taxon>Pseudomonadota</taxon>
        <taxon>Alphaproteobacteria</taxon>
        <taxon>Hyphomicrobiales</taxon>
        <taxon>Brucellaceae</taxon>
        <taxon>Brucella/Ochrobactrum group</taxon>
        <taxon>Brucella</taxon>
    </lineage>
</organism>
<evidence type="ECO:0000313" key="3">
    <source>
        <dbReference type="EMBL" id="NNV22210.1"/>
    </source>
</evidence>
<keyword evidence="1" id="KW-0812">Transmembrane</keyword>
<keyword evidence="1" id="KW-1133">Transmembrane helix</keyword>
<proteinExistence type="predicted"/>
<dbReference type="RefSeq" id="WP_039859818.1">
    <property type="nucleotide sequence ID" value="NZ_CAXURC020000001.1"/>
</dbReference>
<evidence type="ECO:0000256" key="1">
    <source>
        <dbReference type="SAM" id="Phobius"/>
    </source>
</evidence>
<keyword evidence="1" id="KW-0472">Membrane</keyword>
<reference evidence="4 5" key="1">
    <citation type="submission" date="2017-07" db="EMBL/GenBank/DDBJ databases">
        <title>Phylogenetic study on the rhizospheric bacterium Ochrobactrum sp. A44.</title>
        <authorList>
            <person name="Krzyzanowska D.M."/>
            <person name="Ossowicki A."/>
            <person name="Rajewska M."/>
            <person name="Maciag T."/>
            <person name="Kaczynski Z."/>
            <person name="Czerwicka M."/>
            <person name="Jafra S."/>
        </authorList>
    </citation>
    <scope>NUCLEOTIDE SEQUENCE [LARGE SCALE GENOMIC DNA]</scope>
    <source>
        <strain evidence="4 5">CCUG 30717</strain>
    </source>
</reference>
<evidence type="ECO:0000313" key="5">
    <source>
        <dbReference type="Proteomes" id="UP000216188"/>
    </source>
</evidence>
<dbReference type="EMBL" id="NNRM01000003">
    <property type="protein sequence ID" value="OYR30833.1"/>
    <property type="molecule type" value="Genomic_DNA"/>
</dbReference>
<feature type="domain" description="DUF218" evidence="2">
    <location>
        <begin position="80"/>
        <end position="247"/>
    </location>
</feature>
<protein>
    <submittedName>
        <fullName evidence="3">YdcF family protein</fullName>
    </submittedName>
</protein>
<dbReference type="InterPro" id="IPR014729">
    <property type="entry name" value="Rossmann-like_a/b/a_fold"/>
</dbReference>
<gene>
    <name evidence="4" type="ORF">CEV34_0207</name>
    <name evidence="3" type="ORF">EHE22_17480</name>
</gene>
<evidence type="ECO:0000313" key="6">
    <source>
        <dbReference type="Proteomes" id="UP000526233"/>
    </source>
</evidence>
<dbReference type="CDD" id="cd06259">
    <property type="entry name" value="YdcF-like"/>
    <property type="match status" value="1"/>
</dbReference>
<feature type="transmembrane region" description="Helical" evidence="1">
    <location>
        <begin position="37"/>
        <end position="63"/>
    </location>
</feature>
<reference evidence="3 6" key="2">
    <citation type="submission" date="2018-11" db="EMBL/GenBank/DDBJ databases">
        <title>Genome sequencing and analysis.</title>
        <authorList>
            <person name="Huang Y.-T."/>
        </authorList>
    </citation>
    <scope>NUCLEOTIDE SEQUENCE [LARGE SCALE GENOMIC DNA]</scope>
    <source>
        <strain evidence="3 6">SHIN</strain>
    </source>
</reference>
<dbReference type="AlphaFoldDB" id="A0A256GUI4"/>
<dbReference type="Proteomes" id="UP000526233">
    <property type="component" value="Unassembled WGS sequence"/>
</dbReference>
<sequence length="264" mass="29450">MFFSVSKLFWLFFQPLTIILVFLLIALLLIWTGFRKLGLTTLIAAVLVLFISAYTTLGTVLLAPLEDRFAKQTELPQRVDGIVVLGGYMNGDINAGRPGFELNSAADRIFETMRLARLYLDAKVIVSGGDGAFFEDAKPEADSTRTMLSDLGFSGDRFIFENKSRNTVENAEFSKALAEPKPGETWLLVTSAYHMPRSIGCFRKAGFDVVAWPVDYKTPAKQSLSLYLESPNEALSRFSVATREWMGLTAYWMTGKTDMLLPQP</sequence>
<dbReference type="Pfam" id="PF02698">
    <property type="entry name" value="DUF218"/>
    <property type="match status" value="1"/>
</dbReference>
<dbReference type="GO" id="GO:0043164">
    <property type="term" value="P:Gram-negative-bacterium-type cell wall biogenesis"/>
    <property type="evidence" value="ECO:0007669"/>
    <property type="project" value="TreeGrafter"/>
</dbReference>
<name>A0A256GUI4_9HYPH</name>
<keyword evidence="5" id="KW-1185">Reference proteome</keyword>
<dbReference type="InterPro" id="IPR003848">
    <property type="entry name" value="DUF218"/>
</dbReference>
<accession>A0A256GUI4</accession>
<dbReference type="InterPro" id="IPR051599">
    <property type="entry name" value="Cell_Envelope_Assoc"/>
</dbReference>
<evidence type="ECO:0000259" key="2">
    <source>
        <dbReference type="Pfam" id="PF02698"/>
    </source>
</evidence>
<dbReference type="EMBL" id="PKQI01000003">
    <property type="protein sequence ID" value="NNV22210.1"/>
    <property type="molecule type" value="Genomic_DNA"/>
</dbReference>
<dbReference type="PANTHER" id="PTHR30336">
    <property type="entry name" value="INNER MEMBRANE PROTEIN, PROBABLE PERMEASE"/>
    <property type="match status" value="1"/>
</dbReference>